<dbReference type="Gene3D" id="1.10.10.10">
    <property type="entry name" value="Winged helix-like DNA-binding domain superfamily/Winged helix DNA-binding domain"/>
    <property type="match status" value="1"/>
</dbReference>
<dbReference type="STRING" id="2018661.A0A2A2L0U3"/>
<evidence type="ECO:0000256" key="10">
    <source>
        <dbReference type="SAM" id="MobiDB-lite"/>
    </source>
</evidence>
<dbReference type="InterPro" id="IPR001714">
    <property type="entry name" value="Pept_M24_MAP"/>
</dbReference>
<evidence type="ECO:0000256" key="2">
    <source>
        <dbReference type="ARBA" id="ARBA00001936"/>
    </source>
</evidence>
<proteinExistence type="inferred from homology"/>
<feature type="binding site" evidence="8">
    <location>
        <position position="280"/>
    </location>
    <ligand>
        <name>a divalent metal cation</name>
        <dbReference type="ChEBI" id="CHEBI:60240"/>
        <label>2</label>
        <note>catalytic</note>
    </ligand>
</feature>
<keyword evidence="5 8" id="KW-0645">Protease</keyword>
<comment type="cofactor">
    <cofactor evidence="3">
        <name>Fe(2+)</name>
        <dbReference type="ChEBI" id="CHEBI:29033"/>
    </cofactor>
</comment>
<comment type="cofactor">
    <cofactor evidence="2">
        <name>Mn(2+)</name>
        <dbReference type="ChEBI" id="CHEBI:29035"/>
    </cofactor>
</comment>
<dbReference type="PANTHER" id="PTHR45777:SF2">
    <property type="entry name" value="METHIONINE AMINOPEPTIDASE 2"/>
    <property type="match status" value="1"/>
</dbReference>
<evidence type="ECO:0000256" key="7">
    <source>
        <dbReference type="ARBA" id="ARBA00022801"/>
    </source>
</evidence>
<dbReference type="AlphaFoldDB" id="A0A2A2L0U3"/>
<keyword evidence="7 8" id="KW-0378">Hydrolase</keyword>
<evidence type="ECO:0000313" key="13">
    <source>
        <dbReference type="Proteomes" id="UP000218231"/>
    </source>
</evidence>
<evidence type="ECO:0000259" key="11">
    <source>
        <dbReference type="Pfam" id="PF00557"/>
    </source>
</evidence>
<evidence type="ECO:0000256" key="6">
    <source>
        <dbReference type="ARBA" id="ARBA00022723"/>
    </source>
</evidence>
<feature type="binding site" evidence="8">
    <location>
        <position position="249"/>
    </location>
    <ligand>
        <name>substrate</name>
    </ligand>
</feature>
<feature type="domain" description="Peptidase M24" evidence="11">
    <location>
        <begin position="186"/>
        <end position="385"/>
    </location>
</feature>
<dbReference type="OrthoDB" id="7848262at2759"/>
<dbReference type="InterPro" id="IPR036388">
    <property type="entry name" value="WH-like_DNA-bd_sf"/>
</dbReference>
<evidence type="ECO:0000256" key="9">
    <source>
        <dbReference type="RuleBase" id="RU003653"/>
    </source>
</evidence>
<accession>A0A2A2L0U3</accession>
<dbReference type="SUPFAM" id="SSF46785">
    <property type="entry name" value="Winged helix' DNA-binding domain"/>
    <property type="match status" value="1"/>
</dbReference>
<dbReference type="HAMAP" id="MF_03175">
    <property type="entry name" value="MetAP_2_euk"/>
    <property type="match status" value="1"/>
</dbReference>
<dbReference type="GO" id="GO:0006508">
    <property type="term" value="P:proteolysis"/>
    <property type="evidence" value="ECO:0007669"/>
    <property type="project" value="UniProtKB-KW"/>
</dbReference>
<evidence type="ECO:0000256" key="1">
    <source>
        <dbReference type="ARBA" id="ARBA00000294"/>
    </source>
</evidence>
<evidence type="ECO:0000256" key="8">
    <source>
        <dbReference type="HAMAP-Rule" id="MF_03175"/>
    </source>
</evidence>
<feature type="binding site" evidence="8">
    <location>
        <position position="382"/>
    </location>
    <ligand>
        <name>a divalent metal cation</name>
        <dbReference type="ChEBI" id="CHEBI:60240"/>
        <label>2</label>
        <note>catalytic</note>
    </ligand>
</feature>
<comment type="similarity">
    <text evidence="8">Belongs to the peptidase M24A family. Methionine aminopeptidase eukaryotic type 2 subfamily.</text>
</comment>
<feature type="region of interest" description="Disordered" evidence="10">
    <location>
        <begin position="39"/>
        <end position="62"/>
    </location>
</feature>
<organism evidence="12 13">
    <name type="scientific">Diploscapter pachys</name>
    <dbReference type="NCBI Taxonomy" id="2018661"/>
    <lineage>
        <taxon>Eukaryota</taxon>
        <taxon>Metazoa</taxon>
        <taxon>Ecdysozoa</taxon>
        <taxon>Nematoda</taxon>
        <taxon>Chromadorea</taxon>
        <taxon>Rhabditida</taxon>
        <taxon>Rhabditina</taxon>
        <taxon>Rhabditomorpha</taxon>
        <taxon>Rhabditoidea</taxon>
        <taxon>Rhabditidae</taxon>
        <taxon>Diploscapter</taxon>
    </lineage>
</organism>
<comment type="function">
    <text evidence="8 9">Cotranslationally removes the N-terminal methionine from nascent proteins. The N-terminal methionine is often cleaved when the second residue in the primary sequence is small and uncharged (Met-Ala-, Cys, Gly, Pro, Ser, Thr, or Val).</text>
</comment>
<dbReference type="CDD" id="cd01088">
    <property type="entry name" value="MetAP2"/>
    <property type="match status" value="1"/>
</dbReference>
<evidence type="ECO:0000256" key="5">
    <source>
        <dbReference type="ARBA" id="ARBA00022670"/>
    </source>
</evidence>
<dbReference type="InterPro" id="IPR036390">
    <property type="entry name" value="WH_DNA-bd_sf"/>
</dbReference>
<dbReference type="EMBL" id="LIAE01007373">
    <property type="protein sequence ID" value="PAV79749.1"/>
    <property type="molecule type" value="Genomic_DNA"/>
</dbReference>
<dbReference type="Gene3D" id="3.90.230.10">
    <property type="entry name" value="Creatinase/methionine aminopeptidase superfamily"/>
    <property type="match status" value="1"/>
</dbReference>
<dbReference type="PANTHER" id="PTHR45777">
    <property type="entry name" value="METHIONINE AMINOPEPTIDASE 2"/>
    <property type="match status" value="1"/>
</dbReference>
<dbReference type="InterPro" id="IPR036005">
    <property type="entry name" value="Creatinase/aminopeptidase-like"/>
</dbReference>
<name>A0A2A2L0U3_9BILA</name>
<dbReference type="Proteomes" id="UP000218231">
    <property type="component" value="Unassembled WGS sequence"/>
</dbReference>
<keyword evidence="13" id="KW-1185">Reference proteome</keyword>
<comment type="subcellular location">
    <subcellularLocation>
        <location evidence="8">Cytoplasm</location>
    </subcellularLocation>
</comment>
<dbReference type="GO" id="GO:0004239">
    <property type="term" value="F:initiator methionyl aminopeptidase activity"/>
    <property type="evidence" value="ECO:0007669"/>
    <property type="project" value="UniProtKB-UniRule"/>
</dbReference>
<keyword evidence="6 8" id="KW-0479">Metal-binding</keyword>
<gene>
    <name evidence="12" type="ORF">WR25_06578</name>
</gene>
<comment type="cofactor">
    <cofactor evidence="8">
        <name>Co(2+)</name>
        <dbReference type="ChEBI" id="CHEBI:48828"/>
    </cofactor>
    <cofactor evidence="8">
        <name>Zn(2+)</name>
        <dbReference type="ChEBI" id="CHEBI:29105"/>
    </cofactor>
    <cofactor evidence="8">
        <name>Mn(2+)</name>
        <dbReference type="ChEBI" id="CHEBI:29035"/>
    </cofactor>
    <cofactor evidence="8">
        <name>Fe(2+)</name>
        <dbReference type="ChEBI" id="CHEBI:29033"/>
    </cofactor>
    <text evidence="8">Binds 2 divalent metal cations per subunit. Has a high-affinity and a low affinity metal-binding site. The true nature of the physiological cofactor is under debate. The enzyme is active with cobalt, zinc, manganese or divalent iron ions. Most likely, methionine aminopeptidases function as mononuclear Fe(2+)-metalloproteases under physiological conditions, and the catalytically relevant metal-binding site has been assigned to the histidine-containing high-affinity site.</text>
</comment>
<feature type="compositionally biased region" description="Basic residues" evidence="10">
    <location>
        <begin position="47"/>
        <end position="56"/>
    </location>
</feature>
<dbReference type="GO" id="GO:0005737">
    <property type="term" value="C:cytoplasm"/>
    <property type="evidence" value="ECO:0007669"/>
    <property type="project" value="UniProtKB-SubCell"/>
</dbReference>
<dbReference type="InterPro" id="IPR002468">
    <property type="entry name" value="Pept_M24A_MAP2"/>
</dbReference>
<reference evidence="12 13" key="1">
    <citation type="journal article" date="2017" name="Curr. Biol.">
        <title>Genome architecture and evolution of a unichromosomal asexual nematode.</title>
        <authorList>
            <person name="Fradin H."/>
            <person name="Zegar C."/>
            <person name="Gutwein M."/>
            <person name="Lucas J."/>
            <person name="Kovtun M."/>
            <person name="Corcoran D."/>
            <person name="Baugh L.R."/>
            <person name="Kiontke K."/>
            <person name="Gunsalus K."/>
            <person name="Fitch D.H."/>
            <person name="Piano F."/>
        </authorList>
    </citation>
    <scope>NUCLEOTIDE SEQUENCE [LARGE SCALE GENOMIC DNA]</scope>
    <source>
        <strain evidence="12">PF1309</strain>
    </source>
</reference>
<dbReference type="NCBIfam" id="TIGR00501">
    <property type="entry name" value="met_pdase_II"/>
    <property type="match status" value="1"/>
</dbReference>
<evidence type="ECO:0000256" key="4">
    <source>
        <dbReference type="ARBA" id="ARBA00022438"/>
    </source>
</evidence>
<evidence type="ECO:0000313" key="12">
    <source>
        <dbReference type="EMBL" id="PAV79749.1"/>
    </source>
</evidence>
<dbReference type="SUPFAM" id="SSF55920">
    <property type="entry name" value="Creatinase/aminopeptidase"/>
    <property type="match status" value="1"/>
</dbReference>
<dbReference type="InterPro" id="IPR000994">
    <property type="entry name" value="Pept_M24"/>
</dbReference>
<feature type="region of interest" description="Disordered" evidence="10">
    <location>
        <begin position="82"/>
        <end position="124"/>
    </location>
</feature>
<feature type="binding site" evidence="8">
    <location>
        <position position="280"/>
    </location>
    <ligand>
        <name>a divalent metal cation</name>
        <dbReference type="ChEBI" id="CHEBI:60240"/>
        <label>1</label>
    </ligand>
</feature>
<dbReference type="GO" id="GO:0070006">
    <property type="term" value="F:metalloaminopeptidase activity"/>
    <property type="evidence" value="ECO:0007669"/>
    <property type="project" value="UniProtKB-UniRule"/>
</dbReference>
<dbReference type="Pfam" id="PF00557">
    <property type="entry name" value="Peptidase_M24"/>
    <property type="match status" value="1"/>
</dbReference>
<dbReference type="PRINTS" id="PR00599">
    <property type="entry name" value="MAPEPTIDASE"/>
</dbReference>
<comment type="caution">
    <text evidence="12">The sequence shown here is derived from an EMBL/GenBank/DDBJ whole genome shotgun (WGS) entry which is preliminary data.</text>
</comment>
<feature type="binding site" evidence="8">
    <location>
        <position position="269"/>
    </location>
    <ligand>
        <name>a divalent metal cation</name>
        <dbReference type="ChEBI" id="CHEBI:60240"/>
        <label>1</label>
    </ligand>
</feature>
<sequence length="460" mass="50974">MNRSIINRSISPFFFVCLQTFCLQPFIDLHIQAVSEPTERGLESKMSKKQGGKKGGAKAAGNAQDEDLDAILAELDVADKEKAAKDGKKAKGGKKGGKSGDGSKGAENGDVEMNGSGGGAGNVKNDWQKEIDALVPIDEQFKDGKYPHGEECTYYIKGKDGRVASDRESNEEKKALNASYEEMYEDYRRSAEAHRQVRQYVRSWIKPGMKMIDICERLEAASRRLIKENMLEAGLAFPTGCSLNHCAAHYTPNAGDTTVLNWGDVCKIDYGIHVRGRLIDSAFTMHFDPRFDPLVEAVKASTNAGIKEAGIDARLGEIGEVIEEVMTSHEVELDGRTYTVKPIRNLNGHSIGQYRVHGGKTVPIVKGGDSTKMEENEVYAIETFGSTGKGYVHDDMETSHYMRNFDLIDEKIPIRLARSKGLLNLIEKHFGTLAFCRRWVDRLGETKYLMSLKDLCDKAS</sequence>
<keyword evidence="4 8" id="KW-0031">Aminopeptidase</keyword>
<dbReference type="EC" id="3.4.11.18" evidence="8"/>
<evidence type="ECO:0000256" key="3">
    <source>
        <dbReference type="ARBA" id="ARBA00001954"/>
    </source>
</evidence>
<feature type="binding site" evidence="8">
    <location>
        <position position="349"/>
    </location>
    <ligand>
        <name>a divalent metal cation</name>
        <dbReference type="ChEBI" id="CHEBI:60240"/>
        <label>2</label>
        <note>catalytic</note>
    </ligand>
</feature>
<feature type="binding site" evidence="8">
    <location>
        <position position="357"/>
    </location>
    <ligand>
        <name>substrate</name>
    </ligand>
</feature>
<comment type="caution">
    <text evidence="8">Lacks conserved residue(s) required for the propagation of feature annotation.</text>
</comment>
<comment type="catalytic activity">
    <reaction evidence="1 8 9">
        <text>Release of N-terminal amino acids, preferentially methionine, from peptides and arylamides.</text>
        <dbReference type="EC" id="3.4.11.18"/>
    </reaction>
</comment>
<dbReference type="InterPro" id="IPR050247">
    <property type="entry name" value="Met_Aminopeptidase_Type2"/>
</dbReference>
<protein>
    <recommendedName>
        <fullName evidence="8">Methionine aminopeptidase 2</fullName>
        <shortName evidence="8">MAP 2</shortName>
        <shortName evidence="8">MetAP 2</shortName>
        <ecNumber evidence="8">3.4.11.18</ecNumber>
    </recommendedName>
    <alternativeName>
        <fullName evidence="8">Peptidase M</fullName>
    </alternativeName>
</protein>
<keyword evidence="8" id="KW-0963">Cytoplasm</keyword>
<dbReference type="GO" id="GO:0046872">
    <property type="term" value="F:metal ion binding"/>
    <property type="evidence" value="ECO:0007669"/>
    <property type="project" value="UniProtKB-UniRule"/>
</dbReference>